<dbReference type="GO" id="GO:0031410">
    <property type="term" value="C:cytoplasmic vesicle"/>
    <property type="evidence" value="ECO:0007669"/>
    <property type="project" value="UniProtKB-SubCell"/>
</dbReference>
<dbReference type="SUPFAM" id="SSF52540">
    <property type="entry name" value="P-loop containing nucleoside triphosphate hydrolases"/>
    <property type="match status" value="1"/>
</dbReference>
<evidence type="ECO:0000256" key="4">
    <source>
        <dbReference type="ARBA" id="ARBA00011984"/>
    </source>
</evidence>
<dbReference type="PROSITE" id="PS51420">
    <property type="entry name" value="RHO"/>
    <property type="match status" value="1"/>
</dbReference>
<keyword evidence="12" id="KW-0342">GTP-binding</keyword>
<dbReference type="Ensembl" id="ENSDCDT00010070945.1">
    <property type="protein sequence ID" value="ENSDCDP00010060210.1"/>
    <property type="gene ID" value="ENSDCDG00010033507.1"/>
</dbReference>
<protein>
    <recommendedName>
        <fullName evidence="20">Ras-related protein Rab-6B</fullName>
        <ecNumber evidence="4">3.6.5.2</ecNumber>
    </recommendedName>
</protein>
<dbReference type="InterPro" id="IPR050227">
    <property type="entry name" value="Rab"/>
</dbReference>
<comment type="catalytic activity">
    <reaction evidence="18">
        <text>GTP + H2O = GDP + phosphate + H(+)</text>
        <dbReference type="Rhea" id="RHEA:19669"/>
        <dbReference type="ChEBI" id="CHEBI:15377"/>
        <dbReference type="ChEBI" id="CHEBI:15378"/>
        <dbReference type="ChEBI" id="CHEBI:37565"/>
        <dbReference type="ChEBI" id="CHEBI:43474"/>
        <dbReference type="ChEBI" id="CHEBI:58189"/>
        <dbReference type="EC" id="3.6.5.2"/>
    </reaction>
    <physiologicalReaction direction="left-to-right" evidence="18">
        <dbReference type="Rhea" id="RHEA:19670"/>
    </physiologicalReaction>
</comment>
<keyword evidence="11" id="KW-0333">Golgi apparatus</keyword>
<sequence>MRAGGRRDGGGRTGCAEREARTRSGHRQREAAQCSIPTAAERPQASRLSFPPPEPAAAMNPKHITVGNDFGNPLRKFKLVFLGEQSVGKTSLITRFMYDSFDNTYQATIGIDFLSKTMYLEDRTVRLQLWDTAGQERFRSLIPSYIRDSTVAVVVYDITNVNSFQQTSKWIDDVRTERGSDVIIMLVGNKTDLADKRQITIEEGEQRAKELSVMFIETSAKTGYNVKQLFRRVAAALPGMDSMQEMSKEGMIDIKLDKPQEPPTSEGGCSC</sequence>
<evidence type="ECO:0000256" key="9">
    <source>
        <dbReference type="ARBA" id="ARBA00022892"/>
    </source>
</evidence>
<dbReference type="RefSeq" id="XP_028817266.1">
    <property type="nucleotide sequence ID" value="XM_028961433.1"/>
</dbReference>
<proteinExistence type="inferred from homology"/>
<dbReference type="InterPro" id="IPR005225">
    <property type="entry name" value="Small_GTP-bd"/>
</dbReference>
<keyword evidence="23" id="KW-1185">Reference proteome</keyword>
<keyword evidence="14" id="KW-0449">Lipoprotein</keyword>
<reference evidence="22" key="3">
    <citation type="submission" date="2025-09" db="UniProtKB">
        <authorList>
            <consortium name="Ensembl"/>
        </authorList>
    </citation>
    <scope>IDENTIFICATION</scope>
</reference>
<dbReference type="GO" id="GO:0016192">
    <property type="term" value="P:vesicle-mediated transport"/>
    <property type="evidence" value="ECO:0007669"/>
    <property type="project" value="UniProtKB-KW"/>
</dbReference>
<organism evidence="22 23">
    <name type="scientific">Denticeps clupeoides</name>
    <name type="common">denticle herring</name>
    <dbReference type="NCBI Taxonomy" id="299321"/>
    <lineage>
        <taxon>Eukaryota</taxon>
        <taxon>Metazoa</taxon>
        <taxon>Chordata</taxon>
        <taxon>Craniata</taxon>
        <taxon>Vertebrata</taxon>
        <taxon>Euteleostomi</taxon>
        <taxon>Actinopterygii</taxon>
        <taxon>Neopterygii</taxon>
        <taxon>Teleostei</taxon>
        <taxon>Clupei</taxon>
        <taxon>Clupeiformes</taxon>
        <taxon>Denticipitoidei</taxon>
        <taxon>Denticipitidae</taxon>
        <taxon>Denticeps</taxon>
    </lineage>
</organism>
<dbReference type="PROSITE" id="PS51421">
    <property type="entry name" value="RAS"/>
    <property type="match status" value="1"/>
</dbReference>
<dbReference type="CDD" id="cd01861">
    <property type="entry name" value="Rab6"/>
    <property type="match status" value="1"/>
</dbReference>
<evidence type="ECO:0000256" key="21">
    <source>
        <dbReference type="SAM" id="MobiDB-lite"/>
    </source>
</evidence>
<evidence type="ECO:0000256" key="1">
    <source>
        <dbReference type="ARBA" id="ARBA00004399"/>
    </source>
</evidence>
<evidence type="ECO:0000256" key="8">
    <source>
        <dbReference type="ARBA" id="ARBA00022801"/>
    </source>
</evidence>
<dbReference type="GO" id="GO:0000139">
    <property type="term" value="C:Golgi membrane"/>
    <property type="evidence" value="ECO:0007669"/>
    <property type="project" value="UniProtKB-SubCell"/>
</dbReference>
<evidence type="ECO:0000256" key="18">
    <source>
        <dbReference type="ARBA" id="ARBA00047660"/>
    </source>
</evidence>
<evidence type="ECO:0000256" key="14">
    <source>
        <dbReference type="ARBA" id="ARBA00023288"/>
    </source>
</evidence>
<keyword evidence="5" id="KW-0813">Transport</keyword>
<dbReference type="InterPro" id="IPR001806">
    <property type="entry name" value="Small_GTPase"/>
</dbReference>
<keyword evidence="8" id="KW-0378">Hydrolase</keyword>
<reference evidence="22 23" key="1">
    <citation type="submission" date="2020-06" db="EMBL/GenBank/DDBJ databases">
        <authorList>
            <consortium name="Wellcome Sanger Institute Data Sharing"/>
        </authorList>
    </citation>
    <scope>NUCLEOTIDE SEQUENCE [LARGE SCALE GENOMIC DNA]</scope>
</reference>
<evidence type="ECO:0000256" key="16">
    <source>
        <dbReference type="ARBA" id="ARBA00023329"/>
    </source>
</evidence>
<dbReference type="GO" id="GO:0015031">
    <property type="term" value="P:protein transport"/>
    <property type="evidence" value="ECO:0007669"/>
    <property type="project" value="UniProtKB-KW"/>
</dbReference>
<keyword evidence="6" id="KW-0488">Methylation</keyword>
<dbReference type="InterPro" id="IPR027417">
    <property type="entry name" value="P-loop_NTPase"/>
</dbReference>
<dbReference type="GO" id="GO:0005793">
    <property type="term" value="C:endoplasmic reticulum-Golgi intermediate compartment"/>
    <property type="evidence" value="ECO:0007669"/>
    <property type="project" value="UniProtKB-SubCell"/>
</dbReference>
<keyword evidence="13" id="KW-0472">Membrane</keyword>
<comment type="function">
    <text evidence="19">The small GTPases Rab are key regulators of intracellular membrane trafficking, from the formation of transport vesicles to their fusion with membranes. Rabs cycle between active GTP-bound and inactive GDP-bound states. In their active state, drive transport of vesicular carriers from donor organelles to acceptor organelles to regulate the membrane traffic that maintains organelle identity and morphology. Recruits VPS13B to the Golgi membrane. Regulates the compacted morphology of the Golgi. Seems to have a role in retrograde membrane traffic at the level of the Golgi complex. May function in retrograde transport in neuronal cells. Plays a role in neuron projection development.</text>
</comment>
<dbReference type="Proteomes" id="UP000694580">
    <property type="component" value="Chromosome 19"/>
</dbReference>
<dbReference type="FunFam" id="3.40.50.300:FF:001163">
    <property type="entry name" value="RAB6B, member RAS oncogene family"/>
    <property type="match status" value="1"/>
</dbReference>
<keyword evidence="7" id="KW-0547">Nucleotide-binding</keyword>
<evidence type="ECO:0000256" key="7">
    <source>
        <dbReference type="ARBA" id="ARBA00022741"/>
    </source>
</evidence>
<dbReference type="EC" id="3.6.5.2" evidence="4"/>
<evidence type="ECO:0000256" key="12">
    <source>
        <dbReference type="ARBA" id="ARBA00023134"/>
    </source>
</evidence>
<keyword evidence="16" id="KW-0968">Cytoplasmic vesicle</keyword>
<keyword evidence="15" id="KW-0636">Prenylation</keyword>
<keyword evidence="9" id="KW-0931">ER-Golgi transport</keyword>
<dbReference type="Pfam" id="PF00071">
    <property type="entry name" value="Ras"/>
    <property type="match status" value="1"/>
</dbReference>
<dbReference type="GeneID" id="114768919"/>
<evidence type="ECO:0000256" key="17">
    <source>
        <dbReference type="ARBA" id="ARBA00037794"/>
    </source>
</evidence>
<dbReference type="PROSITE" id="PS51419">
    <property type="entry name" value="RAB"/>
    <property type="match status" value="1"/>
</dbReference>
<evidence type="ECO:0000256" key="15">
    <source>
        <dbReference type="ARBA" id="ARBA00023289"/>
    </source>
</evidence>
<comment type="subcellular location">
    <subcellularLocation>
        <location evidence="2">Cytoplasmic vesicle</location>
    </subcellularLocation>
    <subcellularLocation>
        <location evidence="1">Endoplasmic reticulum-Golgi intermediate compartment</location>
    </subcellularLocation>
    <subcellularLocation>
        <location evidence="17">Golgi apparatus membrane</location>
        <topology evidence="17">Lipid-anchor</topology>
    </subcellularLocation>
</comment>
<evidence type="ECO:0000256" key="2">
    <source>
        <dbReference type="ARBA" id="ARBA00004541"/>
    </source>
</evidence>
<evidence type="ECO:0000256" key="11">
    <source>
        <dbReference type="ARBA" id="ARBA00023034"/>
    </source>
</evidence>
<name>A0AAY4ERB9_9TELE</name>
<dbReference type="SMART" id="SM00174">
    <property type="entry name" value="RHO"/>
    <property type="match status" value="1"/>
</dbReference>
<dbReference type="NCBIfam" id="TIGR00231">
    <property type="entry name" value="small_GTP"/>
    <property type="match status" value="1"/>
</dbReference>
<dbReference type="SMART" id="SM00175">
    <property type="entry name" value="RAB"/>
    <property type="match status" value="1"/>
</dbReference>
<evidence type="ECO:0000313" key="22">
    <source>
        <dbReference type="Ensembl" id="ENSDCDP00010060210.1"/>
    </source>
</evidence>
<gene>
    <name evidence="22" type="primary">rab6ba</name>
</gene>
<dbReference type="GeneTree" id="ENSGT00940000159656"/>
<dbReference type="SMART" id="SM00176">
    <property type="entry name" value="RAN"/>
    <property type="match status" value="1"/>
</dbReference>
<comment type="similarity">
    <text evidence="3">Belongs to the small GTPase superfamily. Rab family.</text>
</comment>
<keyword evidence="10" id="KW-0653">Protein transport</keyword>
<dbReference type="GO" id="GO:0005525">
    <property type="term" value="F:GTP binding"/>
    <property type="evidence" value="ECO:0007669"/>
    <property type="project" value="UniProtKB-KW"/>
</dbReference>
<evidence type="ECO:0000256" key="6">
    <source>
        <dbReference type="ARBA" id="ARBA00022481"/>
    </source>
</evidence>
<evidence type="ECO:0000313" key="23">
    <source>
        <dbReference type="Proteomes" id="UP000694580"/>
    </source>
</evidence>
<dbReference type="SMART" id="SM00173">
    <property type="entry name" value="RAS"/>
    <property type="match status" value="1"/>
</dbReference>
<accession>A0AAY4ERB9</accession>
<dbReference type="AlphaFoldDB" id="A0AAY4ERB9"/>
<evidence type="ECO:0000256" key="3">
    <source>
        <dbReference type="ARBA" id="ARBA00006270"/>
    </source>
</evidence>
<feature type="region of interest" description="Disordered" evidence="21">
    <location>
        <begin position="1"/>
        <end position="58"/>
    </location>
</feature>
<dbReference type="GO" id="GO:0003925">
    <property type="term" value="F:G protein activity"/>
    <property type="evidence" value="ECO:0007669"/>
    <property type="project" value="UniProtKB-EC"/>
</dbReference>
<evidence type="ECO:0000256" key="5">
    <source>
        <dbReference type="ARBA" id="ARBA00022448"/>
    </source>
</evidence>
<dbReference type="PRINTS" id="PR00449">
    <property type="entry name" value="RASTRNSFRMNG"/>
</dbReference>
<evidence type="ECO:0000256" key="19">
    <source>
        <dbReference type="ARBA" id="ARBA00055612"/>
    </source>
</evidence>
<feature type="compositionally biased region" description="Basic and acidic residues" evidence="21">
    <location>
        <begin position="1"/>
        <end position="30"/>
    </location>
</feature>
<dbReference type="PANTHER" id="PTHR47977">
    <property type="entry name" value="RAS-RELATED PROTEIN RAB"/>
    <property type="match status" value="1"/>
</dbReference>
<evidence type="ECO:0000256" key="10">
    <source>
        <dbReference type="ARBA" id="ARBA00022927"/>
    </source>
</evidence>
<reference evidence="22" key="2">
    <citation type="submission" date="2025-08" db="UniProtKB">
        <authorList>
            <consortium name="Ensembl"/>
        </authorList>
    </citation>
    <scope>IDENTIFICATION</scope>
</reference>
<evidence type="ECO:0000256" key="13">
    <source>
        <dbReference type="ARBA" id="ARBA00023136"/>
    </source>
</evidence>
<evidence type="ECO:0000256" key="20">
    <source>
        <dbReference type="ARBA" id="ARBA00067790"/>
    </source>
</evidence>
<dbReference type="Gene3D" id="3.40.50.300">
    <property type="entry name" value="P-loop containing nucleotide triphosphate hydrolases"/>
    <property type="match status" value="1"/>
</dbReference>